<dbReference type="EMBL" id="CP002444">
    <property type="protein sequence ID" value="ADU97349.1"/>
    <property type="molecule type" value="Genomic_DNA"/>
</dbReference>
<dbReference type="HOGENOM" id="CLU_2195672_0_0_0"/>
<dbReference type="AlphaFoldDB" id="E8T3U2"/>
<dbReference type="eggNOG" id="ENOG502ZIA8">
    <property type="taxonomic scope" value="Bacteria"/>
</dbReference>
<evidence type="ECO:0000256" key="1">
    <source>
        <dbReference type="SAM" id="Coils"/>
    </source>
</evidence>
<gene>
    <name evidence="2" type="ordered locus">Theam_1386</name>
</gene>
<organism evidence="2 3">
    <name type="scientific">Thermovibrio ammonificans (strain DSM 15698 / JCM 12110 / HB-1)</name>
    <dbReference type="NCBI Taxonomy" id="648996"/>
    <lineage>
        <taxon>Bacteria</taxon>
        <taxon>Pseudomonadati</taxon>
        <taxon>Aquificota</taxon>
        <taxon>Aquificia</taxon>
        <taxon>Desulfurobacteriales</taxon>
        <taxon>Desulfurobacteriaceae</taxon>
        <taxon>Thermovibrio</taxon>
    </lineage>
</organism>
<evidence type="ECO:0000313" key="3">
    <source>
        <dbReference type="Proteomes" id="UP000006362"/>
    </source>
</evidence>
<keyword evidence="3" id="KW-1185">Reference proteome</keyword>
<protein>
    <recommendedName>
        <fullName evidence="4">FlgN family protein</fullName>
    </recommendedName>
</protein>
<evidence type="ECO:0008006" key="4">
    <source>
        <dbReference type="Google" id="ProtNLM"/>
    </source>
</evidence>
<proteinExistence type="predicted"/>
<feature type="coiled-coil region" evidence="1">
    <location>
        <begin position="7"/>
        <end position="82"/>
    </location>
</feature>
<accession>E8T3U2</accession>
<evidence type="ECO:0000313" key="2">
    <source>
        <dbReference type="EMBL" id="ADU97349.1"/>
    </source>
</evidence>
<dbReference type="Proteomes" id="UP000006362">
    <property type="component" value="Chromosome"/>
</dbReference>
<sequence>MEVRRELQTLKQLLLKEKELLKGLKEVEELERLENEKLEILKKLSQLDPSSFKGEEELLKEIQRLNSEVELLIRNALSLYEEVFEALFPERSATYSSKPAPTLFRGKA</sequence>
<name>E8T3U2_THEA1</name>
<keyword evidence="1" id="KW-0175">Coiled coil</keyword>
<dbReference type="RefSeq" id="WP_013538135.1">
    <property type="nucleotide sequence ID" value="NC_014926.1"/>
</dbReference>
<reference evidence="2" key="1">
    <citation type="submission" date="2011-01" db="EMBL/GenBank/DDBJ databases">
        <title>Complete sequence of chromosome of Thermovibrio ammonificans HB-1.</title>
        <authorList>
            <consortium name="US DOE Joint Genome Institute"/>
            <person name="Lucas S."/>
            <person name="Copeland A."/>
            <person name="Lapidus A."/>
            <person name="Cheng J.-F."/>
            <person name="Goodwin L."/>
            <person name="Pitluck S."/>
            <person name="Davenport K."/>
            <person name="Detter J.C."/>
            <person name="Han C."/>
            <person name="Tapia R."/>
            <person name="Land M."/>
            <person name="Hauser L."/>
            <person name="Kyrpides N."/>
            <person name="Ivanova N."/>
            <person name="Ovchinnikova G."/>
            <person name="Vetriani C."/>
            <person name="Woyke T."/>
        </authorList>
    </citation>
    <scope>NUCLEOTIDE SEQUENCE [LARGE SCALE GENOMIC DNA]</scope>
    <source>
        <strain evidence="2">HB-1</strain>
    </source>
</reference>
<dbReference type="KEGG" id="tam:Theam_1386"/>
<dbReference type="STRING" id="648996.Theam_1386"/>